<keyword evidence="3" id="KW-1185">Reference proteome</keyword>
<evidence type="ECO:0000313" key="3">
    <source>
        <dbReference type="Proteomes" id="UP000318313"/>
    </source>
</evidence>
<proteinExistence type="predicted"/>
<feature type="region of interest" description="Disordered" evidence="1">
    <location>
        <begin position="580"/>
        <end position="604"/>
    </location>
</feature>
<reference evidence="2 3" key="1">
    <citation type="submission" date="2019-03" db="EMBL/GenBank/DDBJ databases">
        <title>Deep-cultivation of Planctomycetes and their phenomic and genomic characterization uncovers novel biology.</title>
        <authorList>
            <person name="Wiegand S."/>
            <person name="Jogler M."/>
            <person name="Boedeker C."/>
            <person name="Pinto D."/>
            <person name="Vollmers J."/>
            <person name="Rivas-Marin E."/>
            <person name="Kohn T."/>
            <person name="Peeters S.H."/>
            <person name="Heuer A."/>
            <person name="Rast P."/>
            <person name="Oberbeckmann S."/>
            <person name="Bunk B."/>
            <person name="Jeske O."/>
            <person name="Meyerdierks A."/>
            <person name="Storesund J.E."/>
            <person name="Kallscheuer N."/>
            <person name="Luecker S."/>
            <person name="Lage O.M."/>
            <person name="Pohl T."/>
            <person name="Merkel B.J."/>
            <person name="Hornburger P."/>
            <person name="Mueller R.-W."/>
            <person name="Bruemmer F."/>
            <person name="Labrenz M."/>
            <person name="Spormann A.M."/>
            <person name="Op den Camp H."/>
            <person name="Overmann J."/>
            <person name="Amann R."/>
            <person name="Jetten M.S.M."/>
            <person name="Mascher T."/>
            <person name="Medema M.H."/>
            <person name="Devos D.P."/>
            <person name="Kaster A.-K."/>
            <person name="Ovreas L."/>
            <person name="Rohde M."/>
            <person name="Galperin M.Y."/>
            <person name="Jogler C."/>
        </authorList>
    </citation>
    <scope>NUCLEOTIDE SEQUENCE [LARGE SCALE GENOMIC DNA]</scope>
    <source>
        <strain evidence="2 3">Enr17</strain>
    </source>
</reference>
<name>A0A518I509_9PLAN</name>
<evidence type="ECO:0000256" key="1">
    <source>
        <dbReference type="SAM" id="MobiDB-lite"/>
    </source>
</evidence>
<dbReference type="AlphaFoldDB" id="A0A518I509"/>
<dbReference type="Proteomes" id="UP000318313">
    <property type="component" value="Chromosome"/>
</dbReference>
<gene>
    <name evidence="2" type="ORF">Enr17x_02120</name>
</gene>
<feature type="compositionally biased region" description="Basic and acidic residues" evidence="1">
    <location>
        <begin position="26"/>
        <end position="51"/>
    </location>
</feature>
<dbReference type="KEGG" id="gfm:Enr17x_02120"/>
<protein>
    <submittedName>
        <fullName evidence="2">Uncharacterized protein</fullName>
    </submittedName>
</protein>
<feature type="region of interest" description="Disordered" evidence="1">
    <location>
        <begin position="20"/>
        <end position="65"/>
    </location>
</feature>
<accession>A0A518I509</accession>
<dbReference type="EMBL" id="CP037452">
    <property type="protein sequence ID" value="QDV48201.1"/>
    <property type="molecule type" value="Genomic_DNA"/>
</dbReference>
<sequence length="684" mass="75979">MTGNDGLKLHSYNATTNGMATAYDSRTGKTETHNSDSHAERTDDNTIDGEKNGLITTTDSDGNIDVTTMDHEPYTDYVDGYWNGPQEQPFNIPNPAAAGLMPGNFFGQGIFPFGTSLFGTGFGSSSGRAPRTDLPPIASGTTRDGTYWERFDNGTIWIYREYNEEGGKLIREEWGRHVLSLPDLLAKYKVFLNEREKLTDNDRAFMDPIGLMNDLNKEKIEPEEKTAADKLAETLKNTFERLSLAETIKGLDEQINDPEISPGAKRLILLRLGKLIKRYERLGGDVAELELSNQGQGEQNKRLNGILKNDAYNRILVELFLKGNYSTLADSSGPNLQADLSLLSEHFGKGFLEGFYSDIESTAEILGGASKSYVQFYDLTPNNYASDYAFKMLESLGFTVPDDPFARFLNVSKKLGKLGTALIYEKLFGSSDKSEELYQNLKSLVSAEFELSKAEVEAVIDLLKIAVDEIAHFDDWTAEEKAYVTGRLAYELASLLIPGGAIAKGGLKAAKGTKFAQLVTKISKSEKLAKLRKTFGPDTRVGRALSEFWYDEYGAIPNPLNFSEGHENLLKLRRELLQKKGNGKPGYKKNPLKANKNIKGEPEPSNLNDALREMIAAEDMAGYTQTKETNLGKAAYKLLFGKYQKLSPAMKKEFVKRFHKGYEPGTILNTDVILTGPPFPYQLL</sequence>
<evidence type="ECO:0000313" key="2">
    <source>
        <dbReference type="EMBL" id="QDV48201.1"/>
    </source>
</evidence>
<organism evidence="2 3">
    <name type="scientific">Gimesia fumaroli</name>
    <dbReference type="NCBI Taxonomy" id="2527976"/>
    <lineage>
        <taxon>Bacteria</taxon>
        <taxon>Pseudomonadati</taxon>
        <taxon>Planctomycetota</taxon>
        <taxon>Planctomycetia</taxon>
        <taxon>Planctomycetales</taxon>
        <taxon>Planctomycetaceae</taxon>
        <taxon>Gimesia</taxon>
    </lineage>
</organism>